<protein>
    <submittedName>
        <fullName evidence="1">Uncharacterized protein</fullName>
    </submittedName>
</protein>
<dbReference type="EMBL" id="AAYG02000027">
    <property type="protein sequence ID" value="EDN76557.1"/>
    <property type="molecule type" value="Genomic_DNA"/>
</dbReference>
<dbReference type="AlphaFoldDB" id="A7B605"/>
<comment type="caution">
    <text evidence="1">The sequence shown here is derived from an EMBL/GenBank/DDBJ whole genome shotgun (WGS) entry which is preliminary data.</text>
</comment>
<name>A7B605_MEDG7</name>
<reference evidence="1 2" key="2">
    <citation type="submission" date="2007-06" db="EMBL/GenBank/DDBJ databases">
        <title>Draft genome sequence of Ruminococcus gnavus (ATCC 29149).</title>
        <authorList>
            <person name="Sudarsanam P."/>
            <person name="Ley R."/>
            <person name="Guruge J."/>
            <person name="Turnbaugh P.J."/>
            <person name="Mahowald M."/>
            <person name="Liep D."/>
            <person name="Gordon J."/>
        </authorList>
    </citation>
    <scope>NUCLEOTIDE SEQUENCE [LARGE SCALE GENOMIC DNA]</scope>
    <source>
        <strain evidence="1 2">ATCC 29149</strain>
    </source>
</reference>
<accession>A7B605</accession>
<dbReference type="PaxDb" id="411470-RUMGNA_03016"/>
<sequence>MNLYLLPSQAYSLGRFFYTIIAEHPPCIHMIGSFAFGI</sequence>
<evidence type="ECO:0000313" key="2">
    <source>
        <dbReference type="Proteomes" id="UP000004410"/>
    </source>
</evidence>
<dbReference type="Proteomes" id="UP000004410">
    <property type="component" value="Unassembled WGS sequence"/>
</dbReference>
<evidence type="ECO:0000313" key="1">
    <source>
        <dbReference type="EMBL" id="EDN76557.1"/>
    </source>
</evidence>
<gene>
    <name evidence="1" type="ORF">RUMGNA_03016</name>
</gene>
<proteinExistence type="predicted"/>
<organism evidence="1 2">
    <name type="scientific">Mediterraneibacter gnavus (strain ATCC 29149 / DSM 114966 / JCM 6515 / VPI C7-9)</name>
    <name type="common">Ruminococcus gnavus</name>
    <dbReference type="NCBI Taxonomy" id="411470"/>
    <lineage>
        <taxon>Bacteria</taxon>
        <taxon>Bacillati</taxon>
        <taxon>Bacillota</taxon>
        <taxon>Clostridia</taxon>
        <taxon>Lachnospirales</taxon>
        <taxon>Lachnospiraceae</taxon>
        <taxon>Mediterraneibacter</taxon>
    </lineage>
</organism>
<reference evidence="1 2" key="1">
    <citation type="submission" date="2007-04" db="EMBL/GenBank/DDBJ databases">
        <authorList>
            <person name="Fulton L."/>
            <person name="Clifton S."/>
            <person name="Fulton B."/>
            <person name="Xu J."/>
            <person name="Minx P."/>
            <person name="Pepin K.H."/>
            <person name="Johnson M."/>
            <person name="Thiruvilangam P."/>
            <person name="Bhonagiri V."/>
            <person name="Nash W.E."/>
            <person name="Mardis E.R."/>
            <person name="Wilson R.K."/>
        </authorList>
    </citation>
    <scope>NUCLEOTIDE SEQUENCE [LARGE SCALE GENOMIC DNA]</scope>
    <source>
        <strain evidence="1 2">ATCC 29149</strain>
    </source>
</reference>